<dbReference type="SUPFAM" id="SSF52096">
    <property type="entry name" value="ClpP/crotonase"/>
    <property type="match status" value="1"/>
</dbReference>
<dbReference type="InterPro" id="IPR029045">
    <property type="entry name" value="ClpP/crotonase-like_dom_sf"/>
</dbReference>
<comment type="similarity">
    <text evidence="1">Belongs to the enoyl-CoA hydratase/isomerase family.</text>
</comment>
<keyword evidence="4" id="KW-1185">Reference proteome</keyword>
<dbReference type="Gene3D" id="3.10.450.50">
    <property type="match status" value="1"/>
</dbReference>
<dbReference type="InterPro" id="IPR014748">
    <property type="entry name" value="Enoyl-CoA_hydra_C"/>
</dbReference>
<accession>A0ABP9ABD7</accession>
<proteinExistence type="inferred from homology"/>
<dbReference type="Pfam" id="PF00378">
    <property type="entry name" value="ECH_1"/>
    <property type="match status" value="1"/>
</dbReference>
<reference evidence="4" key="1">
    <citation type="journal article" date="2019" name="Int. J. Syst. Evol. Microbiol.">
        <title>The Global Catalogue of Microorganisms (GCM) 10K type strain sequencing project: providing services to taxonomists for standard genome sequencing and annotation.</title>
        <authorList>
            <consortium name="The Broad Institute Genomics Platform"/>
            <consortium name="The Broad Institute Genome Sequencing Center for Infectious Disease"/>
            <person name="Wu L."/>
            <person name="Ma J."/>
        </authorList>
    </citation>
    <scope>NUCLEOTIDE SEQUENCE [LARGE SCALE GENOMIC DNA]</scope>
    <source>
        <strain evidence="4">JCM 17979</strain>
    </source>
</reference>
<sequence length="405" mass="43104">MTEPEKTVRALYDALAAGDRPALEGLLDPGFTGQATEGLPHGLGGTHAGADAMIDDFWWAIGRHYRVRAEPAEFLPLADGGLVVLGRYTGTAREGGRPLDAAFAHVLTFAADGRVTGLRQYTDSARWAASLGSHEDRSTPAGRRELRVVRYDVTDGLATIELDRPEAGGAIDPTMVEDLDEATFRATHDPAVRAVLIRGTGRSLSVGGDLAYFTRHADDIPARLRGIIDRYHVTLDRLATLDAPVVCAVHGALAGGGLGLAHVSDVVIAADDAKFAVGYGAIGLASDGANTWYLPRLVGMRRAQEMFLLNSVLTGREALDAGLVTEVVPAAELAARAQEVATTLAAGPTRAFGHIKRLLLTSQDTDLADQLAEETRHMTASGATDDAREGITAFVERRRPDFRGR</sequence>
<protein>
    <recommendedName>
        <fullName evidence="2">SnoaL-like domain-containing protein</fullName>
    </recommendedName>
</protein>
<dbReference type="EMBL" id="BAABHO010000003">
    <property type="protein sequence ID" value="GAA4776072.1"/>
    <property type="molecule type" value="Genomic_DNA"/>
</dbReference>
<dbReference type="Proteomes" id="UP001500928">
    <property type="component" value="Unassembled WGS sequence"/>
</dbReference>
<dbReference type="Pfam" id="PF12680">
    <property type="entry name" value="SnoaL_2"/>
    <property type="match status" value="1"/>
</dbReference>
<dbReference type="Gene3D" id="1.10.12.10">
    <property type="entry name" value="Lyase 2-enoyl-coa Hydratase, Chain A, domain 2"/>
    <property type="match status" value="1"/>
</dbReference>
<evidence type="ECO:0000313" key="3">
    <source>
        <dbReference type="EMBL" id="GAA4776072.1"/>
    </source>
</evidence>
<dbReference type="RefSeq" id="WP_345410901.1">
    <property type="nucleotide sequence ID" value="NZ_BAABHO010000003.1"/>
</dbReference>
<dbReference type="Gene3D" id="3.90.226.10">
    <property type="entry name" value="2-enoyl-CoA Hydratase, Chain A, domain 1"/>
    <property type="match status" value="1"/>
</dbReference>
<organism evidence="3 4">
    <name type="scientific">Actinomycetospora chlora</name>
    <dbReference type="NCBI Taxonomy" id="663608"/>
    <lineage>
        <taxon>Bacteria</taxon>
        <taxon>Bacillati</taxon>
        <taxon>Actinomycetota</taxon>
        <taxon>Actinomycetes</taxon>
        <taxon>Pseudonocardiales</taxon>
        <taxon>Pseudonocardiaceae</taxon>
        <taxon>Actinomycetospora</taxon>
    </lineage>
</organism>
<evidence type="ECO:0000313" key="4">
    <source>
        <dbReference type="Proteomes" id="UP001500928"/>
    </source>
</evidence>
<dbReference type="InterPro" id="IPR051683">
    <property type="entry name" value="Enoyl-CoA_Hydratase/Isomerase"/>
</dbReference>
<dbReference type="InterPro" id="IPR037401">
    <property type="entry name" value="SnoaL-like"/>
</dbReference>
<evidence type="ECO:0000256" key="1">
    <source>
        <dbReference type="ARBA" id="ARBA00005254"/>
    </source>
</evidence>
<evidence type="ECO:0000259" key="2">
    <source>
        <dbReference type="Pfam" id="PF12680"/>
    </source>
</evidence>
<dbReference type="InterPro" id="IPR001753">
    <property type="entry name" value="Enoyl-CoA_hydra/iso"/>
</dbReference>
<dbReference type="CDD" id="cd06558">
    <property type="entry name" value="crotonase-like"/>
    <property type="match status" value="1"/>
</dbReference>
<dbReference type="PANTHER" id="PTHR42964">
    <property type="entry name" value="ENOYL-COA HYDRATASE"/>
    <property type="match status" value="1"/>
</dbReference>
<dbReference type="InterPro" id="IPR032710">
    <property type="entry name" value="NTF2-like_dom_sf"/>
</dbReference>
<comment type="caution">
    <text evidence="3">The sequence shown here is derived from an EMBL/GenBank/DDBJ whole genome shotgun (WGS) entry which is preliminary data.</text>
</comment>
<dbReference type="PANTHER" id="PTHR42964:SF1">
    <property type="entry name" value="POLYKETIDE BIOSYNTHESIS ENOYL-COA HYDRATASE PKSH-RELATED"/>
    <property type="match status" value="1"/>
</dbReference>
<gene>
    <name evidence="3" type="ORF">GCM10023200_05940</name>
</gene>
<feature type="domain" description="SnoaL-like" evidence="2">
    <location>
        <begin position="8"/>
        <end position="116"/>
    </location>
</feature>
<dbReference type="SUPFAM" id="SSF54427">
    <property type="entry name" value="NTF2-like"/>
    <property type="match status" value="1"/>
</dbReference>
<name>A0ABP9ABD7_9PSEU</name>